<protein>
    <submittedName>
        <fullName evidence="3">Hypothetical MSHA biogenesis protein MshJ</fullName>
    </submittedName>
</protein>
<dbReference type="STRING" id="247633.GP2143_17066"/>
<comment type="caution">
    <text evidence="3">The sequence shown here is derived from an EMBL/GenBank/DDBJ whole genome shotgun (WGS) entry which is preliminary data.</text>
</comment>
<feature type="transmembrane region" description="Helical" evidence="2">
    <location>
        <begin position="21"/>
        <end position="40"/>
    </location>
</feature>
<dbReference type="eggNOG" id="COG3167">
    <property type="taxonomic scope" value="Bacteria"/>
</dbReference>
<keyword evidence="1" id="KW-0175">Coiled coil</keyword>
<keyword evidence="2" id="KW-0812">Transmembrane</keyword>
<sequence length="217" mass="24545">MNEKFAEWKSKFDVLAQRERILLLVCAAVVTIMLMQVVLLDPLLGTSKKISSRAAEASGKISRYQAEKQVVEAQLGVGVEGAKKEQLERLESELDDLNEEIEDSVQGMIPPRLMPEVLEKVLLESQGLKLLSLENQPVVAVLDDVGPWTNSQPLYNHYVVLKISGDYMAVIGFFDRLALLPWKFYWDELSYQVDEYPNATVSLRVRTVSMSEEWIGV</sequence>
<evidence type="ECO:0000256" key="1">
    <source>
        <dbReference type="SAM" id="Coils"/>
    </source>
</evidence>
<proteinExistence type="predicted"/>
<keyword evidence="4" id="KW-1185">Reference proteome</keyword>
<keyword evidence="2" id="KW-0472">Membrane</keyword>
<dbReference type="AlphaFoldDB" id="A0YA33"/>
<organism evidence="3 4">
    <name type="scientific">marine gamma proteobacterium HTCC2143</name>
    <dbReference type="NCBI Taxonomy" id="247633"/>
    <lineage>
        <taxon>Bacteria</taxon>
        <taxon>Pseudomonadati</taxon>
        <taxon>Pseudomonadota</taxon>
        <taxon>Gammaproteobacteria</taxon>
        <taxon>Cellvibrionales</taxon>
        <taxon>Spongiibacteraceae</taxon>
        <taxon>BD1-7 clade</taxon>
    </lineage>
</organism>
<feature type="coiled-coil region" evidence="1">
    <location>
        <begin position="54"/>
        <end position="107"/>
    </location>
</feature>
<name>A0YA33_9GAMM</name>
<dbReference type="EMBL" id="AAVT01000001">
    <property type="protein sequence ID" value="EAW32987.1"/>
    <property type="molecule type" value="Genomic_DNA"/>
</dbReference>
<reference evidence="3 4" key="1">
    <citation type="journal article" date="2010" name="J. Bacteriol.">
        <title>Genome sequence of the oligotrophic marine Gammaproteobacterium HTCC2143, isolated from the Oregon Coast.</title>
        <authorList>
            <person name="Oh H.M."/>
            <person name="Kang I."/>
            <person name="Ferriera S."/>
            <person name="Giovannoni S.J."/>
            <person name="Cho J.C."/>
        </authorList>
    </citation>
    <scope>NUCLEOTIDE SEQUENCE [LARGE SCALE GENOMIC DNA]</scope>
    <source>
        <strain evidence="3 4">HTCC2143</strain>
    </source>
</reference>
<evidence type="ECO:0000313" key="4">
    <source>
        <dbReference type="Proteomes" id="UP000004931"/>
    </source>
</evidence>
<evidence type="ECO:0000313" key="3">
    <source>
        <dbReference type="EMBL" id="EAW32987.1"/>
    </source>
</evidence>
<keyword evidence="2" id="KW-1133">Transmembrane helix</keyword>
<dbReference type="OrthoDB" id="9151209at2"/>
<gene>
    <name evidence="3" type="ORF">GP2143_17066</name>
</gene>
<evidence type="ECO:0000256" key="2">
    <source>
        <dbReference type="SAM" id="Phobius"/>
    </source>
</evidence>
<dbReference type="Proteomes" id="UP000004931">
    <property type="component" value="Unassembled WGS sequence"/>
</dbReference>
<accession>A0YA33</accession>